<organism evidence="2 3">
    <name type="scientific">Circinella minor</name>
    <dbReference type="NCBI Taxonomy" id="1195481"/>
    <lineage>
        <taxon>Eukaryota</taxon>
        <taxon>Fungi</taxon>
        <taxon>Fungi incertae sedis</taxon>
        <taxon>Mucoromycota</taxon>
        <taxon>Mucoromycotina</taxon>
        <taxon>Mucoromycetes</taxon>
        <taxon>Mucorales</taxon>
        <taxon>Lichtheimiaceae</taxon>
        <taxon>Circinella</taxon>
    </lineage>
</organism>
<dbReference type="InterPro" id="IPR011990">
    <property type="entry name" value="TPR-like_helical_dom_sf"/>
</dbReference>
<gene>
    <name evidence="2" type="ORF">INT45_008084</name>
</gene>
<feature type="region of interest" description="Disordered" evidence="1">
    <location>
        <begin position="181"/>
        <end position="246"/>
    </location>
</feature>
<feature type="region of interest" description="Disordered" evidence="1">
    <location>
        <begin position="382"/>
        <end position="434"/>
    </location>
</feature>
<feature type="region of interest" description="Disordered" evidence="1">
    <location>
        <begin position="775"/>
        <end position="795"/>
    </location>
</feature>
<dbReference type="PANTHER" id="PTHR31859">
    <property type="entry name" value="TETRATRICOPEPTIDE REPEAT PROTEIN 39 FAMILY MEMBER"/>
    <property type="match status" value="1"/>
</dbReference>
<feature type="compositionally biased region" description="Low complexity" evidence="1">
    <location>
        <begin position="230"/>
        <end position="242"/>
    </location>
</feature>
<reference evidence="2 3" key="1">
    <citation type="submission" date="2020-12" db="EMBL/GenBank/DDBJ databases">
        <title>Metabolic potential, ecology and presence of endohyphal bacteria is reflected in genomic diversity of Mucoromycotina.</title>
        <authorList>
            <person name="Muszewska A."/>
            <person name="Okrasinska A."/>
            <person name="Steczkiewicz K."/>
            <person name="Drgas O."/>
            <person name="Orlowska M."/>
            <person name="Perlinska-Lenart U."/>
            <person name="Aleksandrzak-Piekarczyk T."/>
            <person name="Szatraj K."/>
            <person name="Zielenkiewicz U."/>
            <person name="Pilsyk S."/>
            <person name="Malc E."/>
            <person name="Mieczkowski P."/>
            <person name="Kruszewska J.S."/>
            <person name="Biernat P."/>
            <person name="Pawlowska J."/>
        </authorList>
    </citation>
    <scope>NUCLEOTIDE SEQUENCE [LARGE SCALE GENOMIC DNA]</scope>
    <source>
        <strain evidence="2 3">CBS 142.35</strain>
    </source>
</reference>
<sequence length="965" mass="110243">MFRHQLSRLTSYTFKYTGMGGTTSQQEQDTLPSPQLIEYWVAEAQRGLDALLNDQFDQAETILSQHASISPFHAVAYALMAYVEAMLAFDIEKIRIASARIVAAEDLARQYGRRARKRGWNGNPTIPLTTTTTTSATSTPSLSPEEDNDEQISITFNDDENNTRKSHKNNQTIDFIDLSTTTASSSSSSSTSSSSCCDSNSSNVGNKSNASSSSINSIMTAPEEQDQEVPLEQQQQQPTTETKTTKDMRKTFDLQCELLEINCILMGATTQFMGNSWLEYMKATYRLRKSYKMYEHMFTNLTGQKPSDFATVLKKQNGRRKQKQESEKEESKPPLSSTGATATTTRQFMKHSSFSAATSSSTKKNEKRFSLFGLPTAAGNLRRKPSSIRSWNSSRRSSSSSSCIYNNTNNNNNNTETNEDNDKYKQQQEDGKQKNDINKILNTLGFHSSRPFALHVLQKSYQSDGLYSGLSALTLLVYFTNLSLFIHPRLLPNSMTPETARTMLNHMKIKYPNSKIWELLEGKLCKMEGKPRKGVEILRDARRRHSIYRVDLGGGTKKWVNLETTDHEHQTEESKRNRLVISELAQLQGLAIYEMGWAQVFLGDYFQASETFFRLESMNNWSRAFYHYIATCCMFADEQYDKAGMEFQQIPNILERKRQLGGRLLPNEMFAERKIKRWKEKAHTLLSQGNYVPPHLKWMPAAATTTTTATTIPASQQSPQQRQQSYMQERYLLLDGELLKQVVTVNPLWELTYLWNGIPQLSKEMLNTMKEQLQSTINEQEKQQQQQEEMENGRRQYQSSDLAILQVILGAVLREQGDFAMAEKYFQSTIVMDSQIREDRWVVPYAMYELAVLNCFRIQQSINTDLQHLIPEIRSLIKQAEQYFQHARRNGNQTNNDSDNDEDDNDDLSATPNNNNNNSNTNNNHNNTDPSSSAADEGDHHDWDSRLHIRCQLLMEKVDELSLCD</sequence>
<feature type="compositionally biased region" description="Low complexity" evidence="1">
    <location>
        <begin position="124"/>
        <end position="143"/>
    </location>
</feature>
<protein>
    <submittedName>
        <fullName evidence="2">Uncharacterized protein</fullName>
    </submittedName>
</protein>
<proteinExistence type="predicted"/>
<feature type="compositionally biased region" description="Low complexity" evidence="1">
    <location>
        <begin position="387"/>
        <end position="416"/>
    </location>
</feature>
<dbReference type="InterPro" id="IPR019412">
    <property type="entry name" value="IML2/TPR_39"/>
</dbReference>
<comment type="caution">
    <text evidence="2">The sequence shown here is derived from an EMBL/GenBank/DDBJ whole genome shotgun (WGS) entry which is preliminary data.</text>
</comment>
<name>A0A8H7RUW4_9FUNG</name>
<feature type="region of interest" description="Disordered" evidence="1">
    <location>
        <begin position="116"/>
        <end position="150"/>
    </location>
</feature>
<feature type="compositionally biased region" description="Low complexity" evidence="1">
    <location>
        <begin position="908"/>
        <end position="933"/>
    </location>
</feature>
<dbReference type="Pfam" id="PF10300">
    <property type="entry name" value="Iml2-TPR_39"/>
    <property type="match status" value="4"/>
</dbReference>
<dbReference type="PANTHER" id="PTHR31859:SF1">
    <property type="entry name" value="TETRATRICOPEPTIDE REPEAT PROTEIN 39C"/>
    <property type="match status" value="1"/>
</dbReference>
<evidence type="ECO:0000313" key="2">
    <source>
        <dbReference type="EMBL" id="KAG2217631.1"/>
    </source>
</evidence>
<feature type="compositionally biased region" description="Basic and acidic residues" evidence="1">
    <location>
        <begin position="420"/>
        <end position="434"/>
    </location>
</feature>
<accession>A0A8H7RUW4</accession>
<feature type="region of interest" description="Disordered" evidence="1">
    <location>
        <begin position="889"/>
        <end position="940"/>
    </location>
</feature>
<feature type="compositionally biased region" description="Acidic residues" evidence="1">
    <location>
        <begin position="898"/>
        <end position="907"/>
    </location>
</feature>
<feature type="compositionally biased region" description="Polar residues" evidence="1">
    <location>
        <begin position="338"/>
        <end position="347"/>
    </location>
</feature>
<feature type="region of interest" description="Disordered" evidence="1">
    <location>
        <begin position="315"/>
        <end position="361"/>
    </location>
</feature>
<feature type="compositionally biased region" description="Low complexity" evidence="1">
    <location>
        <begin position="181"/>
        <end position="217"/>
    </location>
</feature>
<evidence type="ECO:0000256" key="1">
    <source>
        <dbReference type="SAM" id="MobiDB-lite"/>
    </source>
</evidence>
<dbReference type="Proteomes" id="UP000646827">
    <property type="component" value="Unassembled WGS sequence"/>
</dbReference>
<evidence type="ECO:0000313" key="3">
    <source>
        <dbReference type="Proteomes" id="UP000646827"/>
    </source>
</evidence>
<dbReference type="EMBL" id="JAEPRB010000284">
    <property type="protein sequence ID" value="KAG2217631.1"/>
    <property type="molecule type" value="Genomic_DNA"/>
</dbReference>
<feature type="compositionally biased region" description="Basic and acidic residues" evidence="1">
    <location>
        <begin position="323"/>
        <end position="332"/>
    </location>
</feature>
<keyword evidence="3" id="KW-1185">Reference proteome</keyword>
<feature type="compositionally biased region" description="Low complexity" evidence="1">
    <location>
        <begin position="352"/>
        <end position="361"/>
    </location>
</feature>
<dbReference type="SUPFAM" id="SSF48452">
    <property type="entry name" value="TPR-like"/>
    <property type="match status" value="1"/>
</dbReference>
<dbReference type="OrthoDB" id="2154985at2759"/>
<dbReference type="AlphaFoldDB" id="A0A8H7RUW4"/>